<dbReference type="InterPro" id="IPR003661">
    <property type="entry name" value="HisK_dim/P_dom"/>
</dbReference>
<comment type="catalytic activity">
    <reaction evidence="1">
        <text>ATP + protein L-histidine = ADP + protein N-phospho-L-histidine.</text>
        <dbReference type="EC" id="2.7.13.3"/>
    </reaction>
</comment>
<dbReference type="SMART" id="SM00388">
    <property type="entry name" value="HisKA"/>
    <property type="match status" value="1"/>
</dbReference>
<dbReference type="EC" id="2.7.13.3" evidence="3"/>
<dbReference type="CDD" id="cd00156">
    <property type="entry name" value="REC"/>
    <property type="match status" value="1"/>
</dbReference>
<feature type="coiled-coil region" evidence="10">
    <location>
        <begin position="136"/>
        <end position="166"/>
    </location>
</feature>
<keyword evidence="6 13" id="KW-0418">Kinase</keyword>
<sequence>MGKALELLLVDDDAVDRMAIRRALDRADLAVQVTEVTSAEQAIAQLGSHTYDCVFLDYRLPEQDGLSLIRQLRAEGVTLPLVVLTGQGDEQIAVELMKAGASDYLVKTRVSPDRLALLLRNALRVQEAEQRESAALAQLQQSNLLLTQQNRELERQRRYIEDQNLKLLSAYRVKSEFLATMSHELRTPLNAILGFSQILDSQSKGPLTSHQAEMVKRIFTNGKNLLSLVNDILDLSKLEAERLSLNPTPVHLHRLVQATLSDLRSLADGKPLTLESRLSLSDPVVMGDEHRLRQVLTNLVSNAIKFTDHGQVNITLSETAPDQITLTVADTGIGIAAEQLPHIFEAFHQIDQTIRRQRPGTGLGLAIVQSLVTIMGGTIAVESQVGQGTTFTVTLPRHLPPGPSGGR</sequence>
<comment type="caution">
    <text evidence="13">The sequence shown here is derived from an EMBL/GenBank/DDBJ whole genome shotgun (WGS) entry which is preliminary data.</text>
</comment>
<evidence type="ECO:0000259" key="11">
    <source>
        <dbReference type="PROSITE" id="PS50109"/>
    </source>
</evidence>
<dbReference type="SUPFAM" id="SSF55874">
    <property type="entry name" value="ATPase domain of HSP90 chaperone/DNA topoisomerase II/histidine kinase"/>
    <property type="match status" value="1"/>
</dbReference>
<dbReference type="Pfam" id="PF00072">
    <property type="entry name" value="Response_reg"/>
    <property type="match status" value="1"/>
</dbReference>
<dbReference type="Pfam" id="PF00512">
    <property type="entry name" value="HisKA"/>
    <property type="match status" value="1"/>
</dbReference>
<dbReference type="AlphaFoldDB" id="A0A2W4VRW6"/>
<evidence type="ECO:0000256" key="8">
    <source>
        <dbReference type="ARBA" id="ARBA00074306"/>
    </source>
</evidence>
<dbReference type="PRINTS" id="PR00344">
    <property type="entry name" value="BCTRLSENSOR"/>
</dbReference>
<name>A0A2W4VRW6_9CYAN</name>
<evidence type="ECO:0000256" key="7">
    <source>
        <dbReference type="ARBA" id="ARBA00023012"/>
    </source>
</evidence>
<dbReference type="Proteomes" id="UP000249081">
    <property type="component" value="Unassembled WGS sequence"/>
</dbReference>
<comment type="similarity">
    <text evidence="2">In the N-terminal section; belongs to the phytochrome family.</text>
</comment>
<dbReference type="PANTHER" id="PTHR43047">
    <property type="entry name" value="TWO-COMPONENT HISTIDINE PROTEIN KINASE"/>
    <property type="match status" value="1"/>
</dbReference>
<dbReference type="SUPFAM" id="SSF52172">
    <property type="entry name" value="CheY-like"/>
    <property type="match status" value="1"/>
</dbReference>
<dbReference type="PANTHER" id="PTHR43047:SF78">
    <property type="entry name" value="SENSORY_REGULATORY PROTEIN RPFC"/>
    <property type="match status" value="1"/>
</dbReference>
<evidence type="ECO:0000256" key="2">
    <source>
        <dbReference type="ARBA" id="ARBA00006402"/>
    </source>
</evidence>
<evidence type="ECO:0000256" key="6">
    <source>
        <dbReference type="ARBA" id="ARBA00022777"/>
    </source>
</evidence>
<dbReference type="InterPro" id="IPR011006">
    <property type="entry name" value="CheY-like_superfamily"/>
</dbReference>
<dbReference type="InterPro" id="IPR003594">
    <property type="entry name" value="HATPase_dom"/>
</dbReference>
<dbReference type="Pfam" id="PF02518">
    <property type="entry name" value="HATPase_c"/>
    <property type="match status" value="1"/>
</dbReference>
<keyword evidence="10" id="KW-0175">Coiled coil</keyword>
<evidence type="ECO:0000313" key="14">
    <source>
        <dbReference type="Proteomes" id="UP000249081"/>
    </source>
</evidence>
<dbReference type="Gene3D" id="3.40.50.2300">
    <property type="match status" value="1"/>
</dbReference>
<dbReference type="SMART" id="SM00387">
    <property type="entry name" value="HATPase_c"/>
    <property type="match status" value="1"/>
</dbReference>
<dbReference type="EMBL" id="QBMN01000199">
    <property type="protein sequence ID" value="PZO34660.1"/>
    <property type="molecule type" value="Genomic_DNA"/>
</dbReference>
<reference evidence="13 14" key="2">
    <citation type="submission" date="2018-06" db="EMBL/GenBank/DDBJ databases">
        <title>Metagenomic assembly of (sub)arctic Cyanobacteria and their associated microbiome from non-axenic cultures.</title>
        <authorList>
            <person name="Baurain D."/>
        </authorList>
    </citation>
    <scope>NUCLEOTIDE SEQUENCE [LARGE SCALE GENOMIC DNA]</scope>
    <source>
        <strain evidence="13">ULC041bin1</strain>
    </source>
</reference>
<dbReference type="PROSITE" id="PS50109">
    <property type="entry name" value="HIS_KIN"/>
    <property type="match status" value="1"/>
</dbReference>
<dbReference type="GO" id="GO:0009927">
    <property type="term" value="F:histidine phosphotransfer kinase activity"/>
    <property type="evidence" value="ECO:0007669"/>
    <property type="project" value="TreeGrafter"/>
</dbReference>
<dbReference type="FunFam" id="3.30.565.10:FF:000010">
    <property type="entry name" value="Sensor histidine kinase RcsC"/>
    <property type="match status" value="1"/>
</dbReference>
<evidence type="ECO:0000256" key="1">
    <source>
        <dbReference type="ARBA" id="ARBA00000085"/>
    </source>
</evidence>
<keyword evidence="7" id="KW-0902">Two-component regulatory system</keyword>
<proteinExistence type="inferred from homology"/>
<dbReference type="GO" id="GO:0000155">
    <property type="term" value="F:phosphorelay sensor kinase activity"/>
    <property type="evidence" value="ECO:0007669"/>
    <property type="project" value="InterPro"/>
</dbReference>
<evidence type="ECO:0000313" key="13">
    <source>
        <dbReference type="EMBL" id="PZO34660.1"/>
    </source>
</evidence>
<reference evidence="14" key="1">
    <citation type="submission" date="2018-04" db="EMBL/GenBank/DDBJ databases">
        <authorList>
            <person name="Cornet L."/>
        </authorList>
    </citation>
    <scope>NUCLEOTIDE SEQUENCE [LARGE SCALE GENOMIC DNA]</scope>
</reference>
<evidence type="ECO:0000256" key="3">
    <source>
        <dbReference type="ARBA" id="ARBA00012438"/>
    </source>
</evidence>
<dbReference type="GO" id="GO:0005886">
    <property type="term" value="C:plasma membrane"/>
    <property type="evidence" value="ECO:0007669"/>
    <property type="project" value="TreeGrafter"/>
</dbReference>
<dbReference type="SMART" id="SM00448">
    <property type="entry name" value="REC"/>
    <property type="match status" value="1"/>
</dbReference>
<evidence type="ECO:0000256" key="10">
    <source>
        <dbReference type="SAM" id="Coils"/>
    </source>
</evidence>
<evidence type="ECO:0000256" key="9">
    <source>
        <dbReference type="PROSITE-ProRule" id="PRU00169"/>
    </source>
</evidence>
<dbReference type="SUPFAM" id="SSF47384">
    <property type="entry name" value="Homodimeric domain of signal transducing histidine kinase"/>
    <property type="match status" value="1"/>
</dbReference>
<dbReference type="InterPro" id="IPR036890">
    <property type="entry name" value="HATPase_C_sf"/>
</dbReference>
<keyword evidence="4 9" id="KW-0597">Phosphoprotein</keyword>
<dbReference type="Gene3D" id="1.10.287.130">
    <property type="match status" value="1"/>
</dbReference>
<evidence type="ECO:0000256" key="5">
    <source>
        <dbReference type="ARBA" id="ARBA00022679"/>
    </source>
</evidence>
<feature type="domain" description="Response regulatory" evidence="12">
    <location>
        <begin position="6"/>
        <end position="122"/>
    </location>
</feature>
<dbReference type="InterPro" id="IPR036097">
    <property type="entry name" value="HisK_dim/P_sf"/>
</dbReference>
<dbReference type="PROSITE" id="PS50110">
    <property type="entry name" value="RESPONSE_REGULATORY"/>
    <property type="match status" value="1"/>
</dbReference>
<feature type="modified residue" description="4-aspartylphosphate" evidence="9">
    <location>
        <position position="57"/>
    </location>
</feature>
<gene>
    <name evidence="13" type="ORF">DCF17_20105</name>
</gene>
<evidence type="ECO:0000259" key="12">
    <source>
        <dbReference type="PROSITE" id="PS50110"/>
    </source>
</evidence>
<dbReference type="Gene3D" id="3.30.565.10">
    <property type="entry name" value="Histidine kinase-like ATPase, C-terminal domain"/>
    <property type="match status" value="1"/>
</dbReference>
<dbReference type="InterPro" id="IPR004358">
    <property type="entry name" value="Sig_transdc_His_kin-like_C"/>
</dbReference>
<evidence type="ECO:0000256" key="4">
    <source>
        <dbReference type="ARBA" id="ARBA00022553"/>
    </source>
</evidence>
<dbReference type="CDD" id="cd00082">
    <property type="entry name" value="HisKA"/>
    <property type="match status" value="1"/>
</dbReference>
<dbReference type="InterPro" id="IPR005467">
    <property type="entry name" value="His_kinase_dom"/>
</dbReference>
<dbReference type="InterPro" id="IPR001789">
    <property type="entry name" value="Sig_transdc_resp-reg_receiver"/>
</dbReference>
<keyword evidence="5" id="KW-0808">Transferase</keyword>
<protein>
    <recommendedName>
        <fullName evidence="8">Circadian input-output histidine kinase CikA</fullName>
        <ecNumber evidence="3">2.7.13.3</ecNumber>
    </recommendedName>
</protein>
<organism evidence="13 14">
    <name type="scientific">Shackletoniella antarctica</name>
    <dbReference type="NCBI Taxonomy" id="268115"/>
    <lineage>
        <taxon>Bacteria</taxon>
        <taxon>Bacillati</taxon>
        <taxon>Cyanobacteriota</taxon>
        <taxon>Cyanophyceae</taxon>
        <taxon>Oculatellales</taxon>
        <taxon>Oculatellaceae</taxon>
        <taxon>Shackletoniella</taxon>
    </lineage>
</organism>
<accession>A0A2W4VRW6</accession>
<feature type="domain" description="Histidine kinase" evidence="11">
    <location>
        <begin position="180"/>
        <end position="399"/>
    </location>
</feature>
<dbReference type="CDD" id="cd16922">
    <property type="entry name" value="HATPase_EvgS-ArcB-TorS-like"/>
    <property type="match status" value="1"/>
</dbReference>